<reference evidence="3" key="1">
    <citation type="journal article" date="2019" name="Int. J. Syst. Evol. Microbiol.">
        <title>The Global Catalogue of Microorganisms (GCM) 10K type strain sequencing project: providing services to taxonomists for standard genome sequencing and annotation.</title>
        <authorList>
            <consortium name="The Broad Institute Genomics Platform"/>
            <consortium name="The Broad Institute Genome Sequencing Center for Infectious Disease"/>
            <person name="Wu L."/>
            <person name="Ma J."/>
        </authorList>
    </citation>
    <scope>NUCLEOTIDE SEQUENCE [LARGE SCALE GENOMIC DNA]</scope>
    <source>
        <strain evidence="3">JCM 14193</strain>
    </source>
</reference>
<keyword evidence="1" id="KW-0472">Membrane</keyword>
<dbReference type="RefSeq" id="WP_343782335.1">
    <property type="nucleotide sequence ID" value="NZ_BAAACZ010000009.1"/>
</dbReference>
<organism evidence="2 3">
    <name type="scientific">Alkalibacillus silvisoli</name>
    <dbReference type="NCBI Taxonomy" id="392823"/>
    <lineage>
        <taxon>Bacteria</taxon>
        <taxon>Bacillati</taxon>
        <taxon>Bacillota</taxon>
        <taxon>Bacilli</taxon>
        <taxon>Bacillales</taxon>
        <taxon>Bacillaceae</taxon>
        <taxon>Alkalibacillus</taxon>
    </lineage>
</organism>
<dbReference type="InterPro" id="IPR016977">
    <property type="entry name" value="ComGF"/>
</dbReference>
<dbReference type="EMBL" id="BAAACZ010000009">
    <property type="protein sequence ID" value="GAA0457870.1"/>
    <property type="molecule type" value="Genomic_DNA"/>
</dbReference>
<comment type="caution">
    <text evidence="2">The sequence shown here is derived from an EMBL/GenBank/DDBJ whole genome shotgun (WGS) entry which is preliminary data.</text>
</comment>
<sequence length="155" mass="18336">MRLKKSYVDISQVVKNNNGFTLLTSLIALSILITILPIMFYFTKPLADLSHLYDSNQLEIRQMDFLISFELNRSVEIRLTNNQLHFVRANGNIVTFEQYNDLIRRRSNHQGHEVIMFDVDHYSIEDLNDTAFKVHYIREGEQVEKVYTHHNIKSY</sequence>
<keyword evidence="1" id="KW-0812">Transmembrane</keyword>
<keyword evidence="3" id="KW-1185">Reference proteome</keyword>
<dbReference type="Pfam" id="PF15980">
    <property type="entry name" value="ComGF"/>
    <property type="match status" value="1"/>
</dbReference>
<gene>
    <name evidence="2" type="ORF">GCM10008935_11140</name>
</gene>
<evidence type="ECO:0000313" key="2">
    <source>
        <dbReference type="EMBL" id="GAA0457870.1"/>
    </source>
</evidence>
<keyword evidence="1" id="KW-1133">Transmembrane helix</keyword>
<name>A0ABP3JLM6_9BACI</name>
<proteinExistence type="predicted"/>
<evidence type="ECO:0000256" key="1">
    <source>
        <dbReference type="SAM" id="Phobius"/>
    </source>
</evidence>
<evidence type="ECO:0008006" key="4">
    <source>
        <dbReference type="Google" id="ProtNLM"/>
    </source>
</evidence>
<protein>
    <recommendedName>
        <fullName evidence="4">Competence protein ComGF</fullName>
    </recommendedName>
</protein>
<evidence type="ECO:0000313" key="3">
    <source>
        <dbReference type="Proteomes" id="UP001500740"/>
    </source>
</evidence>
<feature type="transmembrane region" description="Helical" evidence="1">
    <location>
        <begin position="20"/>
        <end position="42"/>
    </location>
</feature>
<dbReference type="Proteomes" id="UP001500740">
    <property type="component" value="Unassembled WGS sequence"/>
</dbReference>
<accession>A0ABP3JLM6</accession>